<dbReference type="FunFam" id="3.30.1520.10:FF:000060">
    <property type="entry name" value="Phox (PX) domain-containing protein"/>
    <property type="match status" value="1"/>
</dbReference>
<name>A0ABD1TV58_9LAMI</name>
<comment type="function">
    <text evidence="9">Acts as an effector of RABF2A and RABF2B. Involved in vacuolar transport of storage proteins. Regulates membrane trafficking to protein storage vacuoles (PSVs). Binds specifically to phosphatidylinositol 3-monophosphate (PtdIns3P).</text>
</comment>
<evidence type="ECO:0000313" key="14">
    <source>
        <dbReference type="Proteomes" id="UP001604277"/>
    </source>
</evidence>
<sequence length="767" mass="86463">MNLYGLDYSLLDLGFADPSLLDYPPPMVNYGKHKEKEGNENSAEPSISAIGKNKIGRGNRNDSPPKHRHDGTSPLPLGMDWSPSPLNWDECNTVWPHDFRTGWSYCVTVPSWTILSNAHGSDPVVFYRVQVGLQSPEGVTTTRGILRRFSDFLKLLSDLKRAYPKKKLPPVPPKGLLRMRRRELLEERRCSLEDWMVKVLSDIDLSRSAPVACFLELEAAARSSFSESSHQVSDVNLAGNSDVSSYLISAGTSAITSSYGDDSAYETSELGTPKHWKDNYSELGLEKATSDHDLASPAEATKKEGLSENDDGKLSKEFMQGNQERDLHYELFHGRVKSGTDRNKTYRGTSKAAPHHEYGMEHSSGSENSTIVSHSLSRESPENDTGLATQGELWEAHQIGGTSSELSQSSEDLKTTDTLASSGLQFSHETLLVLPTNERQKMNRLLTTMQQRLATSKTDMEDLIARINQELAVRQYLTTKVKDLEIELRTTKQSDKITLEQAILIERERFTQMQWEIDEFRRKCLEIELKLKAEQDEKAHLESAKASIIQENEALREELDTSKDQHESLLKRHEESDLKSKADVKLLVREVKSLRSYQSELKQEVSRLAQERTEFERILRKERQEREYTNAANAKLLHECDILRSRLEECSVNFLAEEENKLKMDTLSKSDTVGLLATSDNRIGLLLAEAQLLAQDVDNSGTITSLDVGNVRTRDAELRKMLTDVLIDNAKLRKQVNCTIRCTLDTTDGSLDSSEARPIKTVLGKFL</sequence>
<dbReference type="PANTHER" id="PTHR46856">
    <property type="entry name" value="PX DOMAIN-CONTAINING PROTEIN EREL1-RELATED"/>
    <property type="match status" value="1"/>
</dbReference>
<accession>A0ABD1TV58</accession>
<dbReference type="InterPro" id="IPR044588">
    <property type="entry name" value="EREX-like"/>
</dbReference>
<keyword evidence="4" id="KW-0963">Cytoplasm</keyword>
<evidence type="ECO:0000256" key="4">
    <source>
        <dbReference type="ARBA" id="ARBA00022490"/>
    </source>
</evidence>
<keyword evidence="5" id="KW-0967">Endosome</keyword>
<evidence type="ECO:0000256" key="6">
    <source>
        <dbReference type="ARBA" id="ARBA00022927"/>
    </source>
</evidence>
<dbReference type="SMART" id="SM00312">
    <property type="entry name" value="PX"/>
    <property type="match status" value="1"/>
</dbReference>
<keyword evidence="7 10" id="KW-0175">Coiled coil</keyword>
<evidence type="ECO:0000256" key="11">
    <source>
        <dbReference type="SAM" id="MobiDB-lite"/>
    </source>
</evidence>
<dbReference type="GO" id="GO:0015031">
    <property type="term" value="P:protein transport"/>
    <property type="evidence" value="ECO:0007669"/>
    <property type="project" value="UniProtKB-KW"/>
</dbReference>
<dbReference type="AlphaFoldDB" id="A0ABD1TV58"/>
<evidence type="ECO:0000256" key="2">
    <source>
        <dbReference type="ARBA" id="ARBA00004514"/>
    </source>
</evidence>
<evidence type="ECO:0000256" key="7">
    <source>
        <dbReference type="ARBA" id="ARBA00023054"/>
    </source>
</evidence>
<feature type="region of interest" description="Disordered" evidence="11">
    <location>
        <begin position="288"/>
        <end position="314"/>
    </location>
</feature>
<dbReference type="Pfam" id="PF00787">
    <property type="entry name" value="PX"/>
    <property type="match status" value="1"/>
</dbReference>
<dbReference type="InterPro" id="IPR001683">
    <property type="entry name" value="PX_dom"/>
</dbReference>
<dbReference type="GO" id="GO:0005829">
    <property type="term" value="C:cytosol"/>
    <property type="evidence" value="ECO:0007669"/>
    <property type="project" value="UniProtKB-SubCell"/>
</dbReference>
<gene>
    <name evidence="13" type="ORF">Fot_30580</name>
</gene>
<protein>
    <submittedName>
        <fullName evidence="13">Phox (PX) domain-containing protein</fullName>
    </submittedName>
</protein>
<dbReference type="Gene3D" id="3.30.1520.10">
    <property type="entry name" value="Phox-like domain"/>
    <property type="match status" value="1"/>
</dbReference>
<feature type="coiled-coil region" evidence="10">
    <location>
        <begin position="517"/>
        <end position="625"/>
    </location>
</feature>
<keyword evidence="8" id="KW-0472">Membrane</keyword>
<comment type="caution">
    <text evidence="13">The sequence shown here is derived from an EMBL/GenBank/DDBJ whole genome shotgun (WGS) entry which is preliminary data.</text>
</comment>
<keyword evidence="3" id="KW-0813">Transport</keyword>
<evidence type="ECO:0000256" key="9">
    <source>
        <dbReference type="ARBA" id="ARBA00055681"/>
    </source>
</evidence>
<dbReference type="PANTHER" id="PTHR46856:SF3">
    <property type="entry name" value="PX DOMAIN-CONTAINING PROTEIN EREX"/>
    <property type="match status" value="1"/>
</dbReference>
<evidence type="ECO:0000256" key="1">
    <source>
        <dbReference type="ARBA" id="ARBA00004481"/>
    </source>
</evidence>
<feature type="compositionally biased region" description="Polar residues" evidence="11">
    <location>
        <begin position="363"/>
        <end position="375"/>
    </location>
</feature>
<comment type="subcellular location">
    <subcellularLocation>
        <location evidence="2">Cytoplasm</location>
        <location evidence="2">Cytosol</location>
    </subcellularLocation>
    <subcellularLocation>
        <location evidence="1">Endosome membrane</location>
        <topology evidence="1">Peripheral membrane protein</topology>
    </subcellularLocation>
</comment>
<organism evidence="13 14">
    <name type="scientific">Forsythia ovata</name>
    <dbReference type="NCBI Taxonomy" id="205694"/>
    <lineage>
        <taxon>Eukaryota</taxon>
        <taxon>Viridiplantae</taxon>
        <taxon>Streptophyta</taxon>
        <taxon>Embryophyta</taxon>
        <taxon>Tracheophyta</taxon>
        <taxon>Spermatophyta</taxon>
        <taxon>Magnoliopsida</taxon>
        <taxon>eudicotyledons</taxon>
        <taxon>Gunneridae</taxon>
        <taxon>Pentapetalae</taxon>
        <taxon>asterids</taxon>
        <taxon>lamiids</taxon>
        <taxon>Lamiales</taxon>
        <taxon>Oleaceae</taxon>
        <taxon>Forsythieae</taxon>
        <taxon>Forsythia</taxon>
    </lineage>
</organism>
<evidence type="ECO:0000256" key="8">
    <source>
        <dbReference type="ARBA" id="ARBA00023136"/>
    </source>
</evidence>
<feature type="region of interest" description="Disordered" evidence="11">
    <location>
        <begin position="31"/>
        <end position="76"/>
    </location>
</feature>
<keyword evidence="14" id="KW-1185">Reference proteome</keyword>
<dbReference type="EMBL" id="JBFOLJ010000008">
    <property type="protein sequence ID" value="KAL2516609.1"/>
    <property type="molecule type" value="Genomic_DNA"/>
</dbReference>
<proteinExistence type="predicted"/>
<dbReference type="InterPro" id="IPR036871">
    <property type="entry name" value="PX_dom_sf"/>
</dbReference>
<dbReference type="PROSITE" id="PS50195">
    <property type="entry name" value="PX"/>
    <property type="match status" value="1"/>
</dbReference>
<dbReference type="SUPFAM" id="SSF64268">
    <property type="entry name" value="PX domain"/>
    <property type="match status" value="1"/>
</dbReference>
<dbReference type="Proteomes" id="UP001604277">
    <property type="component" value="Unassembled WGS sequence"/>
</dbReference>
<evidence type="ECO:0000256" key="3">
    <source>
        <dbReference type="ARBA" id="ARBA00022448"/>
    </source>
</evidence>
<keyword evidence="6" id="KW-0653">Protein transport</keyword>
<evidence type="ECO:0000256" key="10">
    <source>
        <dbReference type="SAM" id="Coils"/>
    </source>
</evidence>
<evidence type="ECO:0000313" key="13">
    <source>
        <dbReference type="EMBL" id="KAL2516609.1"/>
    </source>
</evidence>
<feature type="region of interest" description="Disordered" evidence="11">
    <location>
        <begin position="336"/>
        <end position="386"/>
    </location>
</feature>
<dbReference type="GO" id="GO:0010008">
    <property type="term" value="C:endosome membrane"/>
    <property type="evidence" value="ECO:0007669"/>
    <property type="project" value="UniProtKB-SubCell"/>
</dbReference>
<evidence type="ECO:0000259" key="12">
    <source>
        <dbReference type="PROSITE" id="PS50195"/>
    </source>
</evidence>
<evidence type="ECO:0000256" key="5">
    <source>
        <dbReference type="ARBA" id="ARBA00022753"/>
    </source>
</evidence>
<reference evidence="14" key="1">
    <citation type="submission" date="2024-07" db="EMBL/GenBank/DDBJ databases">
        <title>Two chromosome-level genome assemblies of Korean endemic species Abeliophyllum distichum and Forsythia ovata (Oleaceae).</title>
        <authorList>
            <person name="Jang H."/>
        </authorList>
    </citation>
    <scope>NUCLEOTIDE SEQUENCE [LARGE SCALE GENOMIC DNA]</scope>
</reference>
<feature type="domain" description="PX" evidence="12">
    <location>
        <begin position="105"/>
        <end position="222"/>
    </location>
</feature>